<dbReference type="AlphaFoldDB" id="A0A2I1YHW9"/>
<reference evidence="6 7" key="1">
    <citation type="submission" date="2017-12" db="EMBL/GenBank/DDBJ databases">
        <title>Phylogenetic diversity of female urinary microbiome.</title>
        <authorList>
            <person name="Thomas-White K."/>
            <person name="Wolfe A.J."/>
        </authorList>
    </citation>
    <scope>NUCLEOTIDE SEQUENCE [LARGE SCALE GENOMIC DNA]</scope>
    <source>
        <strain evidence="6 7">UMB0733</strain>
    </source>
</reference>
<dbReference type="RefSeq" id="WP_003065514.1">
    <property type="nucleotide sequence ID" value="NZ_PKIB01000002.1"/>
</dbReference>
<dbReference type="InterPro" id="IPR009057">
    <property type="entry name" value="Homeodomain-like_sf"/>
</dbReference>
<feature type="domain" description="SIS" evidence="5">
    <location>
        <begin position="123"/>
        <end position="255"/>
    </location>
</feature>
<dbReference type="Pfam" id="PF01418">
    <property type="entry name" value="HTH_6"/>
    <property type="match status" value="1"/>
</dbReference>
<comment type="caution">
    <text evidence="6">The sequence shown here is derived from an EMBL/GenBank/DDBJ whole genome shotgun (WGS) entry which is preliminary data.</text>
</comment>
<keyword evidence="1" id="KW-0805">Transcription regulation</keyword>
<name>A0A2I1YHW9_STRMC</name>
<evidence type="ECO:0000259" key="4">
    <source>
        <dbReference type="PROSITE" id="PS51071"/>
    </source>
</evidence>
<feature type="domain" description="HTH rpiR-type" evidence="4">
    <location>
        <begin position="1"/>
        <end position="75"/>
    </location>
</feature>
<dbReference type="EMBL" id="PKIB01000002">
    <property type="protein sequence ID" value="PLA54435.1"/>
    <property type="molecule type" value="Genomic_DNA"/>
</dbReference>
<dbReference type="PANTHER" id="PTHR30514">
    <property type="entry name" value="GLUCOKINASE"/>
    <property type="match status" value="1"/>
</dbReference>
<organism evidence="6 7">
    <name type="scientific">Streptococcus macedonicus</name>
    <name type="common">Streptococcus gallolyticus macedonicus</name>
    <dbReference type="NCBI Taxonomy" id="59310"/>
    <lineage>
        <taxon>Bacteria</taxon>
        <taxon>Bacillati</taxon>
        <taxon>Bacillota</taxon>
        <taxon>Bacilli</taxon>
        <taxon>Lactobacillales</taxon>
        <taxon>Streptococcaceae</taxon>
        <taxon>Streptococcus</taxon>
    </lineage>
</organism>
<gene>
    <name evidence="6" type="ORF">CYK21_04215</name>
</gene>
<protein>
    <submittedName>
        <fullName evidence="6">MurR/RpiR family transcriptional regulator</fullName>
    </submittedName>
</protein>
<accession>A0A2I1YHW9</accession>
<dbReference type="InterPro" id="IPR000281">
    <property type="entry name" value="HTH_RpiR"/>
</dbReference>
<dbReference type="PANTHER" id="PTHR30514:SF1">
    <property type="entry name" value="HTH-TYPE TRANSCRIPTIONAL REGULATOR HEXR-RELATED"/>
    <property type="match status" value="1"/>
</dbReference>
<dbReference type="PROSITE" id="PS51071">
    <property type="entry name" value="HTH_RPIR"/>
    <property type="match status" value="1"/>
</dbReference>
<evidence type="ECO:0000256" key="3">
    <source>
        <dbReference type="ARBA" id="ARBA00023163"/>
    </source>
</evidence>
<dbReference type="GO" id="GO:1901135">
    <property type="term" value="P:carbohydrate derivative metabolic process"/>
    <property type="evidence" value="ECO:0007669"/>
    <property type="project" value="InterPro"/>
</dbReference>
<dbReference type="InterPro" id="IPR035472">
    <property type="entry name" value="RpiR-like_SIS"/>
</dbReference>
<sequence length="275" mass="31249">MLVDKLQEQSDLTPQEQVVASFILENMKMIPSFSAQGLAGKSFTSKATVVRLCQKLGFSGFQEFKLQLLAEWHEKQRLDALLSEEPISSHTNFEDLLDILPQIYDKALTNTRFTLRKQQLPKLINFIEKSDQIIFLGTGISYISAQAAAFKFSNLGLQATAMESLNKHFLALNKDKKTVFFLISFTGKNESILQMARYLKQEGFCPIVGLVGPYYEQLKPYCHEIIELPNRESLIGLDVVSSNISLTYIIDLLFSMYLAKTYDKQVKVNLSNRPK</sequence>
<dbReference type="GO" id="GO:0097367">
    <property type="term" value="F:carbohydrate derivative binding"/>
    <property type="evidence" value="ECO:0007669"/>
    <property type="project" value="InterPro"/>
</dbReference>
<dbReference type="GeneID" id="64019150"/>
<dbReference type="CDD" id="cd05013">
    <property type="entry name" value="SIS_RpiR"/>
    <property type="match status" value="1"/>
</dbReference>
<dbReference type="SUPFAM" id="SSF53697">
    <property type="entry name" value="SIS domain"/>
    <property type="match status" value="1"/>
</dbReference>
<dbReference type="InterPro" id="IPR036388">
    <property type="entry name" value="WH-like_DNA-bd_sf"/>
</dbReference>
<dbReference type="Gene3D" id="1.10.10.10">
    <property type="entry name" value="Winged helix-like DNA-binding domain superfamily/Winged helix DNA-binding domain"/>
    <property type="match status" value="1"/>
</dbReference>
<dbReference type="InterPro" id="IPR001347">
    <property type="entry name" value="SIS_dom"/>
</dbReference>
<dbReference type="SUPFAM" id="SSF46689">
    <property type="entry name" value="Homeodomain-like"/>
    <property type="match status" value="1"/>
</dbReference>
<dbReference type="Pfam" id="PF01380">
    <property type="entry name" value="SIS"/>
    <property type="match status" value="1"/>
</dbReference>
<dbReference type="GO" id="GO:0003700">
    <property type="term" value="F:DNA-binding transcription factor activity"/>
    <property type="evidence" value="ECO:0007669"/>
    <property type="project" value="InterPro"/>
</dbReference>
<evidence type="ECO:0000313" key="7">
    <source>
        <dbReference type="Proteomes" id="UP000235073"/>
    </source>
</evidence>
<keyword evidence="3" id="KW-0804">Transcription</keyword>
<evidence type="ECO:0000259" key="5">
    <source>
        <dbReference type="PROSITE" id="PS51464"/>
    </source>
</evidence>
<dbReference type="InterPro" id="IPR046348">
    <property type="entry name" value="SIS_dom_sf"/>
</dbReference>
<keyword evidence="2" id="KW-0238">DNA-binding</keyword>
<evidence type="ECO:0000256" key="2">
    <source>
        <dbReference type="ARBA" id="ARBA00023125"/>
    </source>
</evidence>
<dbReference type="GO" id="GO:0003677">
    <property type="term" value="F:DNA binding"/>
    <property type="evidence" value="ECO:0007669"/>
    <property type="project" value="UniProtKB-KW"/>
</dbReference>
<dbReference type="Gene3D" id="3.40.50.10490">
    <property type="entry name" value="Glucose-6-phosphate isomerase like protein, domain 1"/>
    <property type="match status" value="1"/>
</dbReference>
<evidence type="ECO:0000256" key="1">
    <source>
        <dbReference type="ARBA" id="ARBA00023015"/>
    </source>
</evidence>
<dbReference type="InterPro" id="IPR047640">
    <property type="entry name" value="RpiR-like"/>
</dbReference>
<proteinExistence type="predicted"/>
<dbReference type="Proteomes" id="UP000235073">
    <property type="component" value="Unassembled WGS sequence"/>
</dbReference>
<evidence type="ECO:0000313" key="6">
    <source>
        <dbReference type="EMBL" id="PLA54435.1"/>
    </source>
</evidence>
<dbReference type="PROSITE" id="PS51464">
    <property type="entry name" value="SIS"/>
    <property type="match status" value="1"/>
</dbReference>